<dbReference type="PANTHER" id="PTHR45913:SF19">
    <property type="entry name" value="LOW QUALITY PROTEIN: ZINC FINGER BED DOMAIN-CONTAINING PROTEIN 5-LIKE"/>
    <property type="match status" value="1"/>
</dbReference>
<protein>
    <submittedName>
        <fullName evidence="1">SCAN domain-containing protein 3</fullName>
    </submittedName>
</protein>
<organism evidence="1 2">
    <name type="scientific">Nephila pilipes</name>
    <name type="common">Giant wood spider</name>
    <name type="synonym">Nephila maculata</name>
    <dbReference type="NCBI Taxonomy" id="299642"/>
    <lineage>
        <taxon>Eukaryota</taxon>
        <taxon>Metazoa</taxon>
        <taxon>Ecdysozoa</taxon>
        <taxon>Arthropoda</taxon>
        <taxon>Chelicerata</taxon>
        <taxon>Arachnida</taxon>
        <taxon>Araneae</taxon>
        <taxon>Araneomorphae</taxon>
        <taxon>Entelegynae</taxon>
        <taxon>Araneoidea</taxon>
        <taxon>Nephilidae</taxon>
        <taxon>Nephila</taxon>
    </lineage>
</organism>
<keyword evidence="2" id="KW-1185">Reference proteome</keyword>
<evidence type="ECO:0000313" key="2">
    <source>
        <dbReference type="Proteomes" id="UP000887013"/>
    </source>
</evidence>
<gene>
    <name evidence="1" type="primary">WH47_07713</name>
    <name evidence="1" type="ORF">NPIL_616841</name>
</gene>
<accession>A0A8X6TW78</accession>
<comment type="caution">
    <text evidence="1">The sequence shown here is derived from an EMBL/GenBank/DDBJ whole genome shotgun (WGS) entry which is preliminary data.</text>
</comment>
<reference evidence="1" key="1">
    <citation type="submission" date="2020-08" db="EMBL/GenBank/DDBJ databases">
        <title>Multicomponent nature underlies the extraordinary mechanical properties of spider dragline silk.</title>
        <authorList>
            <person name="Kono N."/>
            <person name="Nakamura H."/>
            <person name="Mori M."/>
            <person name="Yoshida Y."/>
            <person name="Ohtoshi R."/>
            <person name="Malay A.D."/>
            <person name="Moran D.A.P."/>
            <person name="Tomita M."/>
            <person name="Numata K."/>
            <person name="Arakawa K."/>
        </authorList>
    </citation>
    <scope>NUCLEOTIDE SEQUENCE</scope>
</reference>
<sequence>MVLGKDDKDVKVMPLNNSTVSRRMDKMSEYIERQLVEKLKTGKILVHLNESTLRDSEAVLITCVRYVDKGDFAEEMLFCKSVESTTTLREMYNKLKMRT</sequence>
<dbReference type="PANTHER" id="PTHR45913">
    <property type="entry name" value="EPM2A-INTERACTING PROTEIN 1"/>
    <property type="match status" value="1"/>
</dbReference>
<proteinExistence type="predicted"/>
<evidence type="ECO:0000313" key="1">
    <source>
        <dbReference type="EMBL" id="GFT53012.1"/>
    </source>
</evidence>
<dbReference type="OrthoDB" id="6427599at2759"/>
<name>A0A8X6TW78_NEPPI</name>
<dbReference type="EMBL" id="BMAW01112533">
    <property type="protein sequence ID" value="GFT53012.1"/>
    <property type="molecule type" value="Genomic_DNA"/>
</dbReference>
<dbReference type="AlphaFoldDB" id="A0A8X6TW78"/>
<dbReference type="Proteomes" id="UP000887013">
    <property type="component" value="Unassembled WGS sequence"/>
</dbReference>